<feature type="non-terminal residue" evidence="2">
    <location>
        <position position="1"/>
    </location>
</feature>
<feature type="compositionally biased region" description="Basic residues" evidence="1">
    <location>
        <begin position="109"/>
        <end position="122"/>
    </location>
</feature>
<organism evidence="2 3">
    <name type="scientific">Olpidium bornovanus</name>
    <dbReference type="NCBI Taxonomy" id="278681"/>
    <lineage>
        <taxon>Eukaryota</taxon>
        <taxon>Fungi</taxon>
        <taxon>Fungi incertae sedis</taxon>
        <taxon>Olpidiomycota</taxon>
        <taxon>Olpidiomycotina</taxon>
        <taxon>Olpidiomycetes</taxon>
        <taxon>Olpidiales</taxon>
        <taxon>Olpidiaceae</taxon>
        <taxon>Olpidium</taxon>
    </lineage>
</organism>
<name>A0A8H8DJB6_9FUNG</name>
<comment type="caution">
    <text evidence="2">The sequence shown here is derived from an EMBL/GenBank/DDBJ whole genome shotgun (WGS) entry which is preliminary data.</text>
</comment>
<feature type="compositionally biased region" description="Basic and acidic residues" evidence="1">
    <location>
        <begin position="90"/>
        <end position="102"/>
    </location>
</feature>
<feature type="region of interest" description="Disordered" evidence="1">
    <location>
        <begin position="1"/>
        <end position="127"/>
    </location>
</feature>
<sequence length="302" mass="33253">REGVAREGADNKAECKGRTQGAEAAKAAQRKLTPPQKVKPGKSSSERAEEGEEEGEEISDSTPSEAPRMETSLSAMGRGKEGSVDVDPTLPRDIRTTAEDTFRQPSSRRPSRRAMIVKRTAGRTRADSEPDLRQYVIDHIVEHTPRKCNILYRILHPGTLVVLTGTFRKTASLLGIRAVREEGSSAGFDSTAPFGDRPADRHAVGKQAFDDAPATPHSPIVSAIDTLKSVEQIRLASAVLSKRRRVNRLVSSPAPHRFFSFRTSSIAAASIALLDLDALLEMHRKRPDNHRRRLIPLQFADR</sequence>
<feature type="compositionally biased region" description="Acidic residues" evidence="1">
    <location>
        <begin position="49"/>
        <end position="59"/>
    </location>
</feature>
<evidence type="ECO:0000256" key="1">
    <source>
        <dbReference type="SAM" id="MobiDB-lite"/>
    </source>
</evidence>
<keyword evidence="3" id="KW-1185">Reference proteome</keyword>
<dbReference type="EMBL" id="JAEFCI010004848">
    <property type="protein sequence ID" value="KAG5460689.1"/>
    <property type="molecule type" value="Genomic_DNA"/>
</dbReference>
<reference evidence="2 3" key="1">
    <citation type="journal article" name="Sci. Rep.">
        <title>Genome-scale phylogenetic analyses confirm Olpidium as the closest living zoosporic fungus to the non-flagellated, terrestrial fungi.</title>
        <authorList>
            <person name="Chang Y."/>
            <person name="Rochon D."/>
            <person name="Sekimoto S."/>
            <person name="Wang Y."/>
            <person name="Chovatia M."/>
            <person name="Sandor L."/>
            <person name="Salamov A."/>
            <person name="Grigoriev I.V."/>
            <person name="Stajich J.E."/>
            <person name="Spatafora J.W."/>
        </authorList>
    </citation>
    <scope>NUCLEOTIDE SEQUENCE [LARGE SCALE GENOMIC DNA]</scope>
    <source>
        <strain evidence="2">S191</strain>
    </source>
</reference>
<protein>
    <submittedName>
        <fullName evidence="2">Uncharacterized protein</fullName>
    </submittedName>
</protein>
<evidence type="ECO:0000313" key="3">
    <source>
        <dbReference type="Proteomes" id="UP000673691"/>
    </source>
</evidence>
<proteinExistence type="predicted"/>
<dbReference type="Proteomes" id="UP000673691">
    <property type="component" value="Unassembled WGS sequence"/>
</dbReference>
<gene>
    <name evidence="2" type="ORF">BJ554DRAFT_7224</name>
</gene>
<evidence type="ECO:0000313" key="2">
    <source>
        <dbReference type="EMBL" id="KAG5460689.1"/>
    </source>
</evidence>
<feature type="compositionally biased region" description="Basic and acidic residues" evidence="1">
    <location>
        <begin position="1"/>
        <end position="17"/>
    </location>
</feature>
<dbReference type="AlphaFoldDB" id="A0A8H8DJB6"/>
<accession>A0A8H8DJB6</accession>